<evidence type="ECO:0000256" key="2">
    <source>
        <dbReference type="SAM" id="SignalP"/>
    </source>
</evidence>
<gene>
    <name evidence="3" type="ORF">LJ725_11600</name>
</gene>
<comment type="similarity">
    <text evidence="1">Belongs to the UPF0065 (bug) family.</text>
</comment>
<name>A0ABS8KU64_9HYPH</name>
<dbReference type="PANTHER" id="PTHR42928">
    <property type="entry name" value="TRICARBOXYLATE-BINDING PROTEIN"/>
    <property type="match status" value="1"/>
</dbReference>
<dbReference type="InterPro" id="IPR042100">
    <property type="entry name" value="Bug_dom1"/>
</dbReference>
<sequence length="329" mass="34444">MPSLSKRRLLALSLPLPLLAAPLARTAFAQSWPDRPVRIVVPFPAGAGVLDIMARLLAQHLGPALGQQIVIDNRPGAGGTIGADVVAKAPPDGYTVLMGNPSLVVNPFLMARMPYDPMTDFIPLTLVNTAPLLLVAHPSLPANSVKELIALARAKPGELNYGSGGVGSTPFLATELFRSMANIDVTHVPYRGGAPALADLVAGQLSFMIENMPGTLPLVKSGKLKALGVTTAHRAALAPEIPTIAESGLPGYEVVGWNGLFLVKDTPPAIAGRLYEEVAKALRSASVKEQMAALGAEPGGNTPAEFTAFVRAESARWGKIIQDKGIKPE</sequence>
<protein>
    <submittedName>
        <fullName evidence="3">Tripartite tricarboxylate transporter substrate binding protein</fullName>
    </submittedName>
</protein>
<dbReference type="Pfam" id="PF03401">
    <property type="entry name" value="TctC"/>
    <property type="match status" value="1"/>
</dbReference>
<comment type="caution">
    <text evidence="3">The sequence shown here is derived from an EMBL/GenBank/DDBJ whole genome shotgun (WGS) entry which is preliminary data.</text>
</comment>
<keyword evidence="4" id="KW-1185">Reference proteome</keyword>
<evidence type="ECO:0000313" key="3">
    <source>
        <dbReference type="EMBL" id="MCC8429613.1"/>
    </source>
</evidence>
<dbReference type="PANTHER" id="PTHR42928:SF5">
    <property type="entry name" value="BLR1237 PROTEIN"/>
    <property type="match status" value="1"/>
</dbReference>
<proteinExistence type="inferred from homology"/>
<dbReference type="RefSeq" id="WP_230550809.1">
    <property type="nucleotide sequence ID" value="NZ_JAJISD010000004.1"/>
</dbReference>
<organism evidence="3 4">
    <name type="scientific">Reyranella aquatilis</name>
    <dbReference type="NCBI Taxonomy" id="2035356"/>
    <lineage>
        <taxon>Bacteria</taxon>
        <taxon>Pseudomonadati</taxon>
        <taxon>Pseudomonadota</taxon>
        <taxon>Alphaproteobacteria</taxon>
        <taxon>Hyphomicrobiales</taxon>
        <taxon>Reyranellaceae</taxon>
        <taxon>Reyranella</taxon>
    </lineage>
</organism>
<dbReference type="Gene3D" id="3.40.190.150">
    <property type="entry name" value="Bordetella uptake gene, domain 1"/>
    <property type="match status" value="1"/>
</dbReference>
<keyword evidence="2" id="KW-0732">Signal</keyword>
<evidence type="ECO:0000313" key="4">
    <source>
        <dbReference type="Proteomes" id="UP001198862"/>
    </source>
</evidence>
<dbReference type="Proteomes" id="UP001198862">
    <property type="component" value="Unassembled WGS sequence"/>
</dbReference>
<dbReference type="InterPro" id="IPR005064">
    <property type="entry name" value="BUG"/>
</dbReference>
<dbReference type="EMBL" id="JAJISD010000004">
    <property type="protein sequence ID" value="MCC8429613.1"/>
    <property type="molecule type" value="Genomic_DNA"/>
</dbReference>
<feature type="signal peptide" evidence="2">
    <location>
        <begin position="1"/>
        <end position="29"/>
    </location>
</feature>
<dbReference type="CDD" id="cd13578">
    <property type="entry name" value="PBP2_Bug27"/>
    <property type="match status" value="1"/>
</dbReference>
<accession>A0ABS8KU64</accession>
<dbReference type="Gene3D" id="3.40.190.10">
    <property type="entry name" value="Periplasmic binding protein-like II"/>
    <property type="match status" value="1"/>
</dbReference>
<feature type="chain" id="PRO_5047134625" evidence="2">
    <location>
        <begin position="30"/>
        <end position="329"/>
    </location>
</feature>
<evidence type="ECO:0000256" key="1">
    <source>
        <dbReference type="ARBA" id="ARBA00006987"/>
    </source>
</evidence>
<reference evidence="3 4" key="1">
    <citation type="submission" date="2021-11" db="EMBL/GenBank/DDBJ databases">
        <authorList>
            <person name="Lee D.-H."/>
            <person name="Kim S.-B."/>
        </authorList>
    </citation>
    <scope>NUCLEOTIDE SEQUENCE [LARGE SCALE GENOMIC DNA]</scope>
    <source>
        <strain evidence="3 4">KCTC 52223</strain>
    </source>
</reference>
<dbReference type="PIRSF" id="PIRSF017082">
    <property type="entry name" value="YflP"/>
    <property type="match status" value="1"/>
</dbReference>
<dbReference type="SUPFAM" id="SSF53850">
    <property type="entry name" value="Periplasmic binding protein-like II"/>
    <property type="match status" value="1"/>
</dbReference>